<sequence>MTSSILSIYIGGIVHLRKTHAFISTQLPI</sequence>
<protein>
    <submittedName>
        <fullName evidence="1">Uncharacterized protein</fullName>
    </submittedName>
</protein>
<proteinExistence type="predicted"/>
<dbReference type="EMBL" id="GBRH01174087">
    <property type="protein sequence ID" value="JAE23809.1"/>
    <property type="molecule type" value="Transcribed_RNA"/>
</dbReference>
<evidence type="ECO:0000313" key="1">
    <source>
        <dbReference type="EMBL" id="JAE23809.1"/>
    </source>
</evidence>
<name>A0A0A9GK64_ARUDO</name>
<reference evidence="1" key="2">
    <citation type="journal article" date="2015" name="Data Brief">
        <title>Shoot transcriptome of the giant reed, Arundo donax.</title>
        <authorList>
            <person name="Barrero R.A."/>
            <person name="Guerrero F.D."/>
            <person name="Moolhuijzen P."/>
            <person name="Goolsby J.A."/>
            <person name="Tidwell J."/>
            <person name="Bellgard S.E."/>
            <person name="Bellgard M.I."/>
        </authorList>
    </citation>
    <scope>NUCLEOTIDE SEQUENCE</scope>
    <source>
        <tissue evidence="1">Shoot tissue taken approximately 20 cm above the soil surface</tissue>
    </source>
</reference>
<reference evidence="1" key="1">
    <citation type="submission" date="2014-09" db="EMBL/GenBank/DDBJ databases">
        <authorList>
            <person name="Magalhaes I.L.F."/>
            <person name="Oliveira U."/>
            <person name="Santos F.R."/>
            <person name="Vidigal T.H.D.A."/>
            <person name="Brescovit A.D."/>
            <person name="Santos A.J."/>
        </authorList>
    </citation>
    <scope>NUCLEOTIDE SEQUENCE</scope>
    <source>
        <tissue evidence="1">Shoot tissue taken approximately 20 cm above the soil surface</tissue>
    </source>
</reference>
<organism evidence="1">
    <name type="scientific">Arundo donax</name>
    <name type="common">Giant reed</name>
    <name type="synonym">Donax arundinaceus</name>
    <dbReference type="NCBI Taxonomy" id="35708"/>
    <lineage>
        <taxon>Eukaryota</taxon>
        <taxon>Viridiplantae</taxon>
        <taxon>Streptophyta</taxon>
        <taxon>Embryophyta</taxon>
        <taxon>Tracheophyta</taxon>
        <taxon>Spermatophyta</taxon>
        <taxon>Magnoliopsida</taxon>
        <taxon>Liliopsida</taxon>
        <taxon>Poales</taxon>
        <taxon>Poaceae</taxon>
        <taxon>PACMAD clade</taxon>
        <taxon>Arundinoideae</taxon>
        <taxon>Arundineae</taxon>
        <taxon>Arundo</taxon>
    </lineage>
</organism>
<dbReference type="AlphaFoldDB" id="A0A0A9GK64"/>
<accession>A0A0A9GK64</accession>